<dbReference type="Proteomes" id="UP000694251">
    <property type="component" value="Chromosome 6"/>
</dbReference>
<dbReference type="EMBL" id="JAEFBJ010000006">
    <property type="protein sequence ID" value="KAG7598153.1"/>
    <property type="molecule type" value="Genomic_DNA"/>
</dbReference>
<dbReference type="InterPro" id="IPR039774">
    <property type="entry name" value="Sin3-like"/>
</dbReference>
<evidence type="ECO:0000256" key="4">
    <source>
        <dbReference type="PROSITE-ProRule" id="PRU00810"/>
    </source>
</evidence>
<dbReference type="PANTHER" id="PTHR12346:SF0">
    <property type="entry name" value="SIN3A, ISOFORM G"/>
    <property type="match status" value="1"/>
</dbReference>
<organism evidence="5 6">
    <name type="scientific">Arabidopsis suecica</name>
    <name type="common">Swedish thale-cress</name>
    <name type="synonym">Cardaminopsis suecica</name>
    <dbReference type="NCBI Taxonomy" id="45249"/>
    <lineage>
        <taxon>Eukaryota</taxon>
        <taxon>Viridiplantae</taxon>
        <taxon>Streptophyta</taxon>
        <taxon>Embryophyta</taxon>
        <taxon>Tracheophyta</taxon>
        <taxon>Spermatophyta</taxon>
        <taxon>Magnoliopsida</taxon>
        <taxon>eudicotyledons</taxon>
        <taxon>Gunneridae</taxon>
        <taxon>Pentapetalae</taxon>
        <taxon>rosids</taxon>
        <taxon>malvids</taxon>
        <taxon>Brassicales</taxon>
        <taxon>Brassicaceae</taxon>
        <taxon>Camelineae</taxon>
        <taxon>Arabidopsis</taxon>
    </lineage>
</organism>
<dbReference type="PROSITE" id="PS51477">
    <property type="entry name" value="PAH"/>
    <property type="match status" value="2"/>
</dbReference>
<comment type="subcellular location">
    <subcellularLocation>
        <location evidence="1 4">Nucleus</location>
    </subcellularLocation>
</comment>
<dbReference type="PANTHER" id="PTHR12346">
    <property type="entry name" value="SIN3B-RELATED"/>
    <property type="match status" value="1"/>
</dbReference>
<name>A0A8T2CKU8_ARASU</name>
<protein>
    <submittedName>
        <fullName evidence="5">Paired amphipathic helix superfamily</fullName>
    </submittedName>
</protein>
<evidence type="ECO:0000256" key="2">
    <source>
        <dbReference type="ARBA" id="ARBA00022491"/>
    </source>
</evidence>
<dbReference type="InterPro" id="IPR003822">
    <property type="entry name" value="PAH"/>
</dbReference>
<gene>
    <name evidence="5" type="ORF">ISN44_As06g024470</name>
</gene>
<keyword evidence="6" id="KW-1185">Reference proteome</keyword>
<dbReference type="FunFam" id="1.20.1160.11:FF:000001">
    <property type="entry name" value="Paired amphipathic helix protein Sin3"/>
    <property type="match status" value="2"/>
</dbReference>
<dbReference type="FunFam" id="1.20.1160.11:FF:000009">
    <property type="entry name" value="F3I6.18 protein"/>
    <property type="match status" value="1"/>
</dbReference>
<keyword evidence="3 4" id="KW-0539">Nucleus</keyword>
<keyword evidence="2" id="KW-0678">Repressor</keyword>
<evidence type="ECO:0000256" key="3">
    <source>
        <dbReference type="ARBA" id="ARBA00023242"/>
    </source>
</evidence>
<evidence type="ECO:0000313" key="6">
    <source>
        <dbReference type="Proteomes" id="UP000694251"/>
    </source>
</evidence>
<dbReference type="GO" id="GO:0000785">
    <property type="term" value="C:chromatin"/>
    <property type="evidence" value="ECO:0007669"/>
    <property type="project" value="TreeGrafter"/>
</dbReference>
<dbReference type="GO" id="GO:0003714">
    <property type="term" value="F:transcription corepressor activity"/>
    <property type="evidence" value="ECO:0007669"/>
    <property type="project" value="InterPro"/>
</dbReference>
<comment type="caution">
    <text evidence="5">The sequence shown here is derived from an EMBL/GenBank/DDBJ whole genome shotgun (WGS) entry which is preliminary data.</text>
</comment>
<dbReference type="AlphaFoldDB" id="A0A8T2CKU8"/>
<dbReference type="GO" id="GO:0000118">
    <property type="term" value="C:histone deacetylase complex"/>
    <property type="evidence" value="ECO:0007669"/>
    <property type="project" value="TreeGrafter"/>
</dbReference>
<accession>A0A8T2CKU8</accession>
<evidence type="ECO:0000313" key="5">
    <source>
        <dbReference type="EMBL" id="KAG7598153.1"/>
    </source>
</evidence>
<evidence type="ECO:0000256" key="1">
    <source>
        <dbReference type="ARBA" id="ARBA00004123"/>
    </source>
</evidence>
<dbReference type="OrthoDB" id="10265969at2759"/>
<reference evidence="5 6" key="1">
    <citation type="submission" date="2020-12" db="EMBL/GenBank/DDBJ databases">
        <title>Concerted genomic and epigenomic changes stabilize Arabidopsis allopolyploids.</title>
        <authorList>
            <person name="Chen Z."/>
        </authorList>
    </citation>
    <scope>NUCLEOTIDE SEQUENCE [LARGE SCALE GENOMIC DNA]</scope>
    <source>
        <strain evidence="5">As9502</strain>
        <tissue evidence="5">Leaf</tissue>
    </source>
</reference>
<proteinExistence type="predicted"/>
<dbReference type="GO" id="GO:0000122">
    <property type="term" value="P:negative regulation of transcription by RNA polymerase II"/>
    <property type="evidence" value="ECO:0007669"/>
    <property type="project" value="TreeGrafter"/>
</dbReference>
<dbReference type="Pfam" id="PF02671">
    <property type="entry name" value="PAH"/>
    <property type="match status" value="3"/>
</dbReference>
<sequence>MVERSLSPVLTLEEAMSYIDAVRAALQDAEPAKYGEFLRTFSDFLAHRLDMATFCGSIQELLKDHVNLLLGFNVFLPLEFQITIPLEASTEFYKVVGRSVPPKPTMNDATSYLIAVKKAFHDEPAKYKEIIKLLNDLKARRVDAASVIARVEELMKDHLNLLLGFCVFLSAKMSFITKLKARFRGDGSHVVDSVLQIMKMYSEGNKSKNDVYQEVGALIQGHGDLLMELSEIFSDS</sequence>